<evidence type="ECO:0000313" key="1">
    <source>
        <dbReference type="EMBL" id="KXB06611.1"/>
    </source>
</evidence>
<name>A0A133VJK9_9EURY</name>
<protein>
    <recommendedName>
        <fullName evidence="3">30S ribosomal protein S19e</fullName>
    </recommendedName>
</protein>
<dbReference type="EMBL" id="LHYE01000038">
    <property type="protein sequence ID" value="KXB06611.1"/>
    <property type="molecule type" value="Genomic_DNA"/>
</dbReference>
<gene>
    <name evidence="1" type="ORF">AKJ51_03355</name>
</gene>
<evidence type="ECO:0000313" key="2">
    <source>
        <dbReference type="Proteomes" id="UP000070263"/>
    </source>
</evidence>
<dbReference type="Proteomes" id="UP000070263">
    <property type="component" value="Unassembled WGS sequence"/>
</dbReference>
<accession>A0A133VJK9</accession>
<sequence>MPKYTDEQKKKNVLAKLVMRGNVGGKYTPRKKVYSGIPKHERGNLESLLDELHKDGFIEYHKGKKCVSINRYKKDMVKEYLQEEVPEFYWDNW</sequence>
<organism evidence="1 2">
    <name type="scientific">candidate division MSBL1 archaeon SCGC-AAA382A20</name>
    <dbReference type="NCBI Taxonomy" id="1698280"/>
    <lineage>
        <taxon>Archaea</taxon>
        <taxon>Methanobacteriati</taxon>
        <taxon>Methanobacteriota</taxon>
        <taxon>candidate division MSBL1</taxon>
    </lineage>
</organism>
<dbReference type="AlphaFoldDB" id="A0A133VJK9"/>
<comment type="caution">
    <text evidence="1">The sequence shown here is derived from an EMBL/GenBank/DDBJ whole genome shotgun (WGS) entry which is preliminary data.</text>
</comment>
<evidence type="ECO:0008006" key="3">
    <source>
        <dbReference type="Google" id="ProtNLM"/>
    </source>
</evidence>
<proteinExistence type="predicted"/>
<reference evidence="1 2" key="1">
    <citation type="journal article" date="2016" name="Sci. Rep.">
        <title>Metabolic traits of an uncultured archaeal lineage -MSBL1- from brine pools of the Red Sea.</title>
        <authorList>
            <person name="Mwirichia R."/>
            <person name="Alam I."/>
            <person name="Rashid M."/>
            <person name="Vinu M."/>
            <person name="Ba-Alawi W."/>
            <person name="Anthony Kamau A."/>
            <person name="Kamanda Ngugi D."/>
            <person name="Goker M."/>
            <person name="Klenk H.P."/>
            <person name="Bajic V."/>
            <person name="Stingl U."/>
        </authorList>
    </citation>
    <scope>NUCLEOTIDE SEQUENCE [LARGE SCALE GENOMIC DNA]</scope>
    <source>
        <strain evidence="1">SCGC-AAA382A20</strain>
    </source>
</reference>
<keyword evidence="2" id="KW-1185">Reference proteome</keyword>